<evidence type="ECO:0000256" key="3">
    <source>
        <dbReference type="ARBA" id="ARBA00012438"/>
    </source>
</evidence>
<dbReference type="Pfam" id="PF00512">
    <property type="entry name" value="HisKA"/>
    <property type="match status" value="1"/>
</dbReference>
<reference evidence="15 16" key="1">
    <citation type="submission" date="2020-10" db="EMBL/GenBank/DDBJ databases">
        <title>Complete genome sequence of Cupriavidus basilensis CCUG 49340T.</title>
        <authorList>
            <person name="Salva-Serra F."/>
            <person name="Donoso R.A."/>
            <person name="Cho K.H."/>
            <person name="Yoo J.A."/>
            <person name="Lee K."/>
            <person name="Yoon S.-H."/>
            <person name="Perez-Pantoja D."/>
            <person name="Moore E.R.B."/>
        </authorList>
    </citation>
    <scope>NUCLEOTIDE SEQUENCE [LARGE SCALE GENOMIC DNA]</scope>
    <source>
        <strain evidence="16">CCUG 49340</strain>
    </source>
</reference>
<dbReference type="PANTHER" id="PTHR42878:SF7">
    <property type="entry name" value="SENSOR HISTIDINE KINASE GLRK"/>
    <property type="match status" value="1"/>
</dbReference>
<dbReference type="InterPro" id="IPR003661">
    <property type="entry name" value="HisK_dim/P_dom"/>
</dbReference>
<keyword evidence="6 13" id="KW-0812">Transmembrane</keyword>
<keyword evidence="12 13" id="KW-0472">Membrane</keyword>
<dbReference type="GO" id="GO:0030295">
    <property type="term" value="F:protein kinase activator activity"/>
    <property type="evidence" value="ECO:0007669"/>
    <property type="project" value="TreeGrafter"/>
</dbReference>
<keyword evidence="7" id="KW-0547">Nucleotide-binding</keyword>
<protein>
    <recommendedName>
        <fullName evidence="3">histidine kinase</fullName>
        <ecNumber evidence="3">2.7.13.3</ecNumber>
    </recommendedName>
</protein>
<keyword evidence="10 13" id="KW-1133">Transmembrane helix</keyword>
<dbReference type="GO" id="GO:0016020">
    <property type="term" value="C:membrane"/>
    <property type="evidence" value="ECO:0007669"/>
    <property type="project" value="UniProtKB-SubCell"/>
</dbReference>
<dbReference type="InterPro" id="IPR000014">
    <property type="entry name" value="PAS"/>
</dbReference>
<evidence type="ECO:0000256" key="11">
    <source>
        <dbReference type="ARBA" id="ARBA00023012"/>
    </source>
</evidence>
<dbReference type="RefSeq" id="WP_170301914.1">
    <property type="nucleotide sequence ID" value="NZ_CP062804.1"/>
</dbReference>
<evidence type="ECO:0000259" key="14">
    <source>
        <dbReference type="PROSITE" id="PS50109"/>
    </source>
</evidence>
<dbReference type="GO" id="GO:0007234">
    <property type="term" value="P:osmosensory signaling via phosphorelay pathway"/>
    <property type="evidence" value="ECO:0007669"/>
    <property type="project" value="TreeGrafter"/>
</dbReference>
<dbReference type="Pfam" id="PF02518">
    <property type="entry name" value="HATPase_c"/>
    <property type="match status" value="1"/>
</dbReference>
<dbReference type="PRINTS" id="PR00344">
    <property type="entry name" value="BCTRLSENSOR"/>
</dbReference>
<dbReference type="Gene3D" id="1.10.287.130">
    <property type="match status" value="1"/>
</dbReference>
<dbReference type="GO" id="GO:0000155">
    <property type="term" value="F:phosphorelay sensor kinase activity"/>
    <property type="evidence" value="ECO:0007669"/>
    <property type="project" value="InterPro"/>
</dbReference>
<dbReference type="SUPFAM" id="SSF55874">
    <property type="entry name" value="ATPase domain of HSP90 chaperone/DNA topoisomerase II/histidine kinase"/>
    <property type="match status" value="1"/>
</dbReference>
<dbReference type="PANTHER" id="PTHR42878">
    <property type="entry name" value="TWO-COMPONENT HISTIDINE KINASE"/>
    <property type="match status" value="1"/>
</dbReference>
<dbReference type="Gene3D" id="3.30.565.10">
    <property type="entry name" value="Histidine kinase-like ATPase, C-terminal domain"/>
    <property type="match status" value="1"/>
</dbReference>
<dbReference type="SMART" id="SM00388">
    <property type="entry name" value="HisKA"/>
    <property type="match status" value="1"/>
</dbReference>
<evidence type="ECO:0000256" key="4">
    <source>
        <dbReference type="ARBA" id="ARBA00022553"/>
    </source>
</evidence>
<dbReference type="CDD" id="cd12914">
    <property type="entry name" value="PDC1_DGC_like"/>
    <property type="match status" value="1"/>
</dbReference>
<dbReference type="InterPro" id="IPR003594">
    <property type="entry name" value="HATPase_dom"/>
</dbReference>
<evidence type="ECO:0000256" key="8">
    <source>
        <dbReference type="ARBA" id="ARBA00022777"/>
    </source>
</evidence>
<dbReference type="CDD" id="cd12915">
    <property type="entry name" value="PDC2_DGC_like"/>
    <property type="match status" value="1"/>
</dbReference>
<evidence type="ECO:0000256" key="10">
    <source>
        <dbReference type="ARBA" id="ARBA00022989"/>
    </source>
</evidence>
<evidence type="ECO:0000313" key="15">
    <source>
        <dbReference type="EMBL" id="QOT80793.1"/>
    </source>
</evidence>
<dbReference type="GO" id="GO:0000156">
    <property type="term" value="F:phosphorelay response regulator activity"/>
    <property type="evidence" value="ECO:0007669"/>
    <property type="project" value="TreeGrafter"/>
</dbReference>
<evidence type="ECO:0000256" key="6">
    <source>
        <dbReference type="ARBA" id="ARBA00022692"/>
    </source>
</evidence>
<gene>
    <name evidence="15" type="ORF">F7R26_025610</name>
</gene>
<comment type="subcellular location">
    <subcellularLocation>
        <location evidence="2">Membrane</location>
        <topology evidence="2">Multi-pass membrane protein</topology>
    </subcellularLocation>
</comment>
<dbReference type="SUPFAM" id="SSF55785">
    <property type="entry name" value="PYP-like sensor domain (PAS domain)"/>
    <property type="match status" value="1"/>
</dbReference>
<keyword evidence="11" id="KW-0902">Two-component regulatory system</keyword>
<evidence type="ECO:0000256" key="13">
    <source>
        <dbReference type="SAM" id="Phobius"/>
    </source>
</evidence>
<keyword evidence="4" id="KW-0597">Phosphoprotein</keyword>
<keyword evidence="5" id="KW-0808">Transferase</keyword>
<evidence type="ECO:0000256" key="9">
    <source>
        <dbReference type="ARBA" id="ARBA00022840"/>
    </source>
</evidence>
<dbReference type="EMBL" id="CP062804">
    <property type="protein sequence ID" value="QOT80793.1"/>
    <property type="molecule type" value="Genomic_DNA"/>
</dbReference>
<dbReference type="CDD" id="cd00082">
    <property type="entry name" value="HisKA"/>
    <property type="match status" value="1"/>
</dbReference>
<dbReference type="Proteomes" id="UP000397656">
    <property type="component" value="Chromosome 2"/>
</dbReference>
<dbReference type="SMART" id="SM00387">
    <property type="entry name" value="HATPase_c"/>
    <property type="match status" value="1"/>
</dbReference>
<dbReference type="InterPro" id="IPR050351">
    <property type="entry name" value="BphY/WalK/GraS-like"/>
</dbReference>
<feature type="domain" description="Histidine kinase" evidence="14">
    <location>
        <begin position="468"/>
        <end position="682"/>
    </location>
</feature>
<dbReference type="SUPFAM" id="SSF47384">
    <property type="entry name" value="Homodimeric domain of signal transducing histidine kinase"/>
    <property type="match status" value="1"/>
</dbReference>
<evidence type="ECO:0000256" key="1">
    <source>
        <dbReference type="ARBA" id="ARBA00000085"/>
    </source>
</evidence>
<dbReference type="InterPro" id="IPR036097">
    <property type="entry name" value="HisK_dim/P_sf"/>
</dbReference>
<dbReference type="PROSITE" id="PS50109">
    <property type="entry name" value="HIS_KIN"/>
    <property type="match status" value="1"/>
</dbReference>
<dbReference type="InterPro" id="IPR005467">
    <property type="entry name" value="His_kinase_dom"/>
</dbReference>
<dbReference type="InterPro" id="IPR035965">
    <property type="entry name" value="PAS-like_dom_sf"/>
</dbReference>
<dbReference type="Pfam" id="PF13188">
    <property type="entry name" value="PAS_8"/>
    <property type="match status" value="1"/>
</dbReference>
<dbReference type="GeneID" id="98404322"/>
<dbReference type="AlphaFoldDB" id="A0A7M2H7C5"/>
<accession>A0A7M2H7C5</accession>
<dbReference type="EC" id="2.7.13.3" evidence="3"/>
<dbReference type="GO" id="GO:0005524">
    <property type="term" value="F:ATP binding"/>
    <property type="evidence" value="ECO:0007669"/>
    <property type="project" value="UniProtKB-KW"/>
</dbReference>
<evidence type="ECO:0000256" key="12">
    <source>
        <dbReference type="ARBA" id="ARBA00023136"/>
    </source>
</evidence>
<dbReference type="InterPro" id="IPR036890">
    <property type="entry name" value="HATPase_C_sf"/>
</dbReference>
<evidence type="ECO:0000256" key="5">
    <source>
        <dbReference type="ARBA" id="ARBA00022679"/>
    </source>
</evidence>
<dbReference type="Gene3D" id="3.30.450.20">
    <property type="entry name" value="PAS domain"/>
    <property type="match status" value="3"/>
</dbReference>
<dbReference type="InterPro" id="IPR004358">
    <property type="entry name" value="Sig_transdc_His_kin-like_C"/>
</dbReference>
<feature type="transmembrane region" description="Helical" evidence="13">
    <location>
        <begin position="290"/>
        <end position="309"/>
    </location>
</feature>
<organism evidence="15 16">
    <name type="scientific">Cupriavidus basilensis</name>
    <dbReference type="NCBI Taxonomy" id="68895"/>
    <lineage>
        <taxon>Bacteria</taxon>
        <taxon>Pseudomonadati</taxon>
        <taxon>Pseudomonadota</taxon>
        <taxon>Betaproteobacteria</taxon>
        <taxon>Burkholderiales</taxon>
        <taxon>Burkholderiaceae</taxon>
        <taxon>Cupriavidus</taxon>
    </lineage>
</organism>
<evidence type="ECO:0000256" key="7">
    <source>
        <dbReference type="ARBA" id="ARBA00022741"/>
    </source>
</evidence>
<sequence>MGLEIYRPVAAEGAARTSTPGISAFMLVLAVWLGFALWAGWDRGSELSRIQADADRLAYTLGQHVERTLMEADQLTSLLGGAVIERGLDLPLAEWTRNGHLGAEPFLQTAILDASGVLRASTNPTFEALDLGNSRHLRIHVDNPRPTLFVSKPLRGRSSGRWVVLLSKGIVGPTGRFMGVVEVSLDPLSLTSIYKSIYLGSRGAIGLLGTNDFIYRVRWSGEASDPGQPLPASSADRQALAAAAHAEVVEKSPLDDVERIYGVHRLSRGNLAVVIGYDLHEALSMYRARLLLVACIASFLSALIIFVQMRQAKAIERMAKLADRAAVVSRRLRERNQHLHALFFALPDGVAIFDTNRHVEDANGELCDTLGVSPGDLRGATPQRFVELLYRGRRPTRDSVTPSELLATIDCAALSHEFSGVIEFEIADSSSYAVRVVHTSDGAGCVVAVWDVSEMRREQRAKSRFIATAEAEIKIPIANVVGYADLLAADLIPPEKRLGIYRTIRSQAQRISQFVSNHLQLTRLETLGASEMTFHRVDLARLVRDVVEAGFADDSRVTLESAREPVFVMGDAASLASAISHLLENALKYGLGREVNISVARASDERRNAMLKVSDRGMGIKVDELRLVFDKFFRGKLQHGSAGDGLGLALVREIVLLHRGHISLESEVGKGTTVTLHLPAVE</sequence>
<comment type="catalytic activity">
    <reaction evidence="1">
        <text>ATP + protein L-histidine = ADP + protein N-phospho-L-histidine.</text>
        <dbReference type="EC" id="2.7.13.3"/>
    </reaction>
</comment>
<evidence type="ECO:0000313" key="16">
    <source>
        <dbReference type="Proteomes" id="UP000397656"/>
    </source>
</evidence>
<proteinExistence type="predicted"/>
<name>A0A7M2H7C5_9BURK</name>
<feature type="transmembrane region" description="Helical" evidence="13">
    <location>
        <begin position="20"/>
        <end position="41"/>
    </location>
</feature>
<keyword evidence="8" id="KW-0418">Kinase</keyword>
<keyword evidence="9" id="KW-0067">ATP-binding</keyword>
<evidence type="ECO:0000256" key="2">
    <source>
        <dbReference type="ARBA" id="ARBA00004141"/>
    </source>
</evidence>